<dbReference type="Proteomes" id="UP000030680">
    <property type="component" value="Unassembled WGS sequence"/>
</dbReference>
<dbReference type="EMBL" id="KB454533">
    <property type="protein sequence ID" value="EME27317.1"/>
    <property type="molecule type" value="Genomic_DNA"/>
</dbReference>
<proteinExistence type="predicted"/>
<dbReference type="InterPro" id="IPR003587">
    <property type="entry name" value="Hint_dom_N"/>
</dbReference>
<feature type="region of interest" description="Disordered" evidence="1">
    <location>
        <begin position="336"/>
        <end position="358"/>
    </location>
</feature>
<dbReference type="InterPro" id="IPR050387">
    <property type="entry name" value="Hedgehog_Signaling"/>
</dbReference>
<dbReference type="InterPro" id="IPR001767">
    <property type="entry name" value="Hedgehog_Hint"/>
</dbReference>
<dbReference type="KEGG" id="gsl:Gasu_50500"/>
<dbReference type="InterPro" id="IPR036844">
    <property type="entry name" value="Hint_dom_sf"/>
</dbReference>
<dbReference type="SUPFAM" id="SSF51294">
    <property type="entry name" value="Hedgehog/intein (Hint) domain"/>
    <property type="match status" value="1"/>
</dbReference>
<evidence type="ECO:0000313" key="4">
    <source>
        <dbReference type="EMBL" id="EME27317.1"/>
    </source>
</evidence>
<dbReference type="AlphaFoldDB" id="M2XBQ5"/>
<dbReference type="GO" id="GO:0016540">
    <property type="term" value="P:protein autoprocessing"/>
    <property type="evidence" value="ECO:0007669"/>
    <property type="project" value="InterPro"/>
</dbReference>
<dbReference type="Pfam" id="PF01079">
    <property type="entry name" value="Hint"/>
    <property type="match status" value="1"/>
</dbReference>
<feature type="compositionally biased region" description="Low complexity" evidence="1">
    <location>
        <begin position="336"/>
        <end position="354"/>
    </location>
</feature>
<evidence type="ECO:0000259" key="3">
    <source>
        <dbReference type="SMART" id="SM00306"/>
    </source>
</evidence>
<dbReference type="OrthoDB" id="5212at2759"/>
<evidence type="ECO:0000259" key="2">
    <source>
        <dbReference type="SMART" id="SM00305"/>
    </source>
</evidence>
<dbReference type="STRING" id="130081.M2XBQ5"/>
<name>M2XBQ5_GALSU</name>
<dbReference type="PANTHER" id="PTHR11889:SF31">
    <property type="entry name" value="PROTEIN HEDGEHOG"/>
    <property type="match status" value="1"/>
</dbReference>
<protein>
    <submittedName>
        <fullName evidence="4">Desert hedgehog</fullName>
    </submittedName>
</protein>
<dbReference type="Gene3D" id="2.170.16.10">
    <property type="entry name" value="Hedgehog/Intein (Hint) domain"/>
    <property type="match status" value="1"/>
</dbReference>
<evidence type="ECO:0000256" key="1">
    <source>
        <dbReference type="SAM" id="MobiDB-lite"/>
    </source>
</evidence>
<organism evidence="4 5">
    <name type="scientific">Galdieria sulphuraria</name>
    <name type="common">Red alga</name>
    <dbReference type="NCBI Taxonomy" id="130081"/>
    <lineage>
        <taxon>Eukaryota</taxon>
        <taxon>Rhodophyta</taxon>
        <taxon>Bangiophyceae</taxon>
        <taxon>Galdieriales</taxon>
        <taxon>Galdieriaceae</taxon>
        <taxon>Galdieria</taxon>
    </lineage>
</organism>
<dbReference type="RefSeq" id="XP_005703837.1">
    <property type="nucleotide sequence ID" value="XM_005703780.1"/>
</dbReference>
<evidence type="ECO:0000313" key="5">
    <source>
        <dbReference type="Proteomes" id="UP000030680"/>
    </source>
</evidence>
<dbReference type="InterPro" id="IPR003586">
    <property type="entry name" value="Hint_dom_C"/>
</dbReference>
<sequence length="537" mass="60709">MHLNEILLQLQQNRYQFSDLLNAFDEDWETIVNDFDITIKQLLLDYGVNLRNFVATTGATLQQLLEEFNLDFDEFVKETDSTLNNILSTFNYDLSSLVTDFHITLSDIENLFDIPFKDVLKQFDLDLQSVERTFSLTIPQVIKQLNMDISKFLSLFDMSIQEFVKQTGASIEDILNWFNITFETFVNETNLALDEILKIFNVGLHDVFEIASMSVQDFIDFFGYSMKTFVQSFGLGINDVLNVFGIGFADFIKLMQYSITELFSIFDNFFDDISDLVQWLFDNLSKDVCEVIHILCPSLFSCFGLGSLCDLRRTAIPFNDIRQQTGNLYVSVSSSSQGSCSQKNSGSQSSTSSSSGGGSGVSCFSGNSRVHLDSFHTKSMEQLQVGDIILDAKGKPTQVIGWLHRDEYQEANFAHVHFTNMSNTLIISGEHLVFSSNGAIQSKTIVPGNTLLKTNTGVITVQSVKWFTSKGVYAPLTSSGTLLVNGIACSCYAYFPSHRVANLFVPMIWKLLRPFHNYHDILSLAPFVIQRWTRHFK</sequence>
<dbReference type="SMART" id="SM00306">
    <property type="entry name" value="HintN"/>
    <property type="match status" value="1"/>
</dbReference>
<dbReference type="CDD" id="cd00081">
    <property type="entry name" value="Hint"/>
    <property type="match status" value="1"/>
</dbReference>
<dbReference type="eggNOG" id="KOG3638">
    <property type="taxonomic scope" value="Eukaryota"/>
</dbReference>
<feature type="domain" description="Hint" evidence="3">
    <location>
        <begin position="361"/>
        <end position="455"/>
    </location>
</feature>
<dbReference type="SMART" id="SM00305">
    <property type="entry name" value="HintC"/>
    <property type="match status" value="1"/>
</dbReference>
<feature type="domain" description="Hint" evidence="2">
    <location>
        <begin position="455"/>
        <end position="497"/>
    </location>
</feature>
<gene>
    <name evidence="4" type="ORF">Gasu_50500</name>
</gene>
<reference evidence="5" key="1">
    <citation type="journal article" date="2013" name="Science">
        <title>Gene transfer from bacteria and archaea facilitated evolution of an extremophilic eukaryote.</title>
        <authorList>
            <person name="Schonknecht G."/>
            <person name="Chen W.H."/>
            <person name="Ternes C.M."/>
            <person name="Barbier G.G."/>
            <person name="Shrestha R.P."/>
            <person name="Stanke M."/>
            <person name="Brautigam A."/>
            <person name="Baker B.J."/>
            <person name="Banfield J.F."/>
            <person name="Garavito R.M."/>
            <person name="Carr K."/>
            <person name="Wilkerson C."/>
            <person name="Rensing S.A."/>
            <person name="Gagneul D."/>
            <person name="Dickenson N.E."/>
            <person name="Oesterhelt C."/>
            <person name="Lercher M.J."/>
            <person name="Weber A.P."/>
        </authorList>
    </citation>
    <scope>NUCLEOTIDE SEQUENCE [LARGE SCALE GENOMIC DNA]</scope>
    <source>
        <strain evidence="5">074W</strain>
    </source>
</reference>
<dbReference type="Gramene" id="EME27317">
    <property type="protein sequence ID" value="EME27317"/>
    <property type="gene ID" value="Gasu_50500"/>
</dbReference>
<keyword evidence="5" id="KW-1185">Reference proteome</keyword>
<accession>M2XBQ5</accession>
<dbReference type="PANTHER" id="PTHR11889">
    <property type="entry name" value="HEDGEHOG"/>
    <property type="match status" value="1"/>
</dbReference>
<dbReference type="GeneID" id="17086300"/>